<dbReference type="CDD" id="cd15918">
    <property type="entry name" value="7tmA_OR1_7-like"/>
    <property type="match status" value="1"/>
</dbReference>
<evidence type="ECO:0000256" key="8">
    <source>
        <dbReference type="ARBA" id="ARBA00023170"/>
    </source>
</evidence>
<keyword evidence="7 10" id="KW-0472">Membrane</keyword>
<evidence type="ECO:0000256" key="2">
    <source>
        <dbReference type="ARBA" id="ARBA00022606"/>
    </source>
</evidence>
<evidence type="ECO:0000313" key="13">
    <source>
        <dbReference type="Proteomes" id="UP000002280"/>
    </source>
</evidence>
<dbReference type="InterPro" id="IPR000725">
    <property type="entry name" value="Olfact_rcpt"/>
</dbReference>
<dbReference type="GO" id="GO:0005886">
    <property type="term" value="C:plasma membrane"/>
    <property type="evidence" value="ECO:0000318"/>
    <property type="project" value="GO_Central"/>
</dbReference>
<reference evidence="12 13" key="1">
    <citation type="journal article" date="2007" name="Nature">
        <title>Genome of the marsupial Monodelphis domestica reveals innovation in non-coding sequences.</title>
        <authorList>
            <person name="Mikkelsen T.S."/>
            <person name="Wakefield M.J."/>
            <person name="Aken B."/>
            <person name="Amemiya C.T."/>
            <person name="Chang J.L."/>
            <person name="Duke S."/>
            <person name="Garber M."/>
            <person name="Gentles A.J."/>
            <person name="Goodstadt L."/>
            <person name="Heger A."/>
            <person name="Jurka J."/>
            <person name="Kamal M."/>
            <person name="Mauceli E."/>
            <person name="Searle S.M."/>
            <person name="Sharpe T."/>
            <person name="Baker M.L."/>
            <person name="Batzer M.A."/>
            <person name="Benos P.V."/>
            <person name="Belov K."/>
            <person name="Clamp M."/>
            <person name="Cook A."/>
            <person name="Cuff J."/>
            <person name="Das R."/>
            <person name="Davidow L."/>
            <person name="Deakin J.E."/>
            <person name="Fazzari M.J."/>
            <person name="Glass J.L."/>
            <person name="Grabherr M."/>
            <person name="Greally J.M."/>
            <person name="Gu W."/>
            <person name="Hore T.A."/>
            <person name="Huttley G.A."/>
            <person name="Kleber M."/>
            <person name="Jirtle R.L."/>
            <person name="Koina E."/>
            <person name="Lee J.T."/>
            <person name="Mahony S."/>
            <person name="Marra M.A."/>
            <person name="Miller R.D."/>
            <person name="Nicholls R.D."/>
            <person name="Oda M."/>
            <person name="Papenfuss A.T."/>
            <person name="Parra Z.E."/>
            <person name="Pollock D.D."/>
            <person name="Ray D.A."/>
            <person name="Schein J.E."/>
            <person name="Speed T.P."/>
            <person name="Thompson K."/>
            <person name="VandeBerg J.L."/>
            <person name="Wade C.M."/>
            <person name="Walker J.A."/>
            <person name="Waters P.D."/>
            <person name="Webber C."/>
            <person name="Weidman J.R."/>
            <person name="Xie X."/>
            <person name="Zody M.C."/>
            <person name="Baldwin J."/>
            <person name="Abdouelleil A."/>
            <person name="Abdulkadir J."/>
            <person name="Abebe A."/>
            <person name="Abera B."/>
            <person name="Abreu J."/>
            <person name="Acer S.C."/>
            <person name="Aftuck L."/>
            <person name="Alexander A."/>
            <person name="An P."/>
            <person name="Anderson E."/>
            <person name="Anderson S."/>
            <person name="Arachi H."/>
            <person name="Azer M."/>
            <person name="Bachantsang P."/>
            <person name="Barry A."/>
            <person name="Bayul T."/>
            <person name="Berlin A."/>
            <person name="Bessette D."/>
            <person name="Bloom T."/>
            <person name="Bloom T."/>
            <person name="Boguslavskiy L."/>
            <person name="Bonnet C."/>
            <person name="Boukhgalter B."/>
            <person name="Bourzgui I."/>
            <person name="Brown A."/>
            <person name="Cahill P."/>
            <person name="Channer S."/>
            <person name="Cheshatsang Y."/>
            <person name="Chuda L."/>
            <person name="Citroen M."/>
            <person name="Collymore A."/>
            <person name="Cooke P."/>
            <person name="Costello M."/>
            <person name="D'Aco K."/>
            <person name="Daza R."/>
            <person name="De Haan G."/>
            <person name="DeGray S."/>
            <person name="DeMaso C."/>
            <person name="Dhargay N."/>
            <person name="Dooley K."/>
            <person name="Dooley E."/>
            <person name="Doricent M."/>
            <person name="Dorje P."/>
            <person name="Dorjee K."/>
            <person name="Dupes A."/>
            <person name="Elong R."/>
            <person name="Falk J."/>
            <person name="Farina A."/>
            <person name="Faro S."/>
            <person name="Ferguson D."/>
            <person name="Fisher S."/>
            <person name="Foley C.D."/>
            <person name="Franke A."/>
            <person name="Friedrich D."/>
            <person name="Gadbois L."/>
            <person name="Gearin G."/>
            <person name="Gearin C.R."/>
            <person name="Giannoukos G."/>
            <person name="Goode T."/>
            <person name="Graham J."/>
            <person name="Grandbois E."/>
            <person name="Grewal S."/>
            <person name="Gyaltsen K."/>
            <person name="Hafez N."/>
            <person name="Hagos B."/>
            <person name="Hall J."/>
            <person name="Henson C."/>
            <person name="Hollinger A."/>
            <person name="Honan T."/>
            <person name="Huard M.D."/>
            <person name="Hughes L."/>
            <person name="Hurhula B."/>
            <person name="Husby M.E."/>
            <person name="Kamat A."/>
            <person name="Kanga B."/>
            <person name="Kashin S."/>
            <person name="Khazanovich D."/>
            <person name="Kisner P."/>
            <person name="Lance K."/>
            <person name="Lara M."/>
            <person name="Lee W."/>
            <person name="Lennon N."/>
            <person name="Letendre F."/>
            <person name="LeVine R."/>
            <person name="Lipovsky A."/>
            <person name="Liu X."/>
            <person name="Liu J."/>
            <person name="Liu S."/>
            <person name="Lokyitsang T."/>
            <person name="Lokyitsang Y."/>
            <person name="Lubonja R."/>
            <person name="Lui A."/>
            <person name="MacDonald P."/>
            <person name="Magnisalis V."/>
            <person name="Maru K."/>
            <person name="Matthews C."/>
            <person name="McCusker W."/>
            <person name="McDonough S."/>
            <person name="Mehta T."/>
            <person name="Meldrim J."/>
            <person name="Meneus L."/>
            <person name="Mihai O."/>
            <person name="Mihalev A."/>
            <person name="Mihova T."/>
            <person name="Mittelman R."/>
            <person name="Mlenga V."/>
            <person name="Montmayeur A."/>
            <person name="Mulrain L."/>
            <person name="Navidi A."/>
            <person name="Naylor J."/>
            <person name="Negash T."/>
            <person name="Nguyen T."/>
            <person name="Nguyen N."/>
            <person name="Nicol R."/>
            <person name="Norbu C."/>
            <person name="Norbu N."/>
            <person name="Novod N."/>
            <person name="O'Neill B."/>
            <person name="Osman S."/>
            <person name="Markiewicz E."/>
            <person name="Oyono O.L."/>
            <person name="Patti C."/>
            <person name="Phunkhang P."/>
            <person name="Pierre F."/>
            <person name="Priest M."/>
            <person name="Raghuraman S."/>
            <person name="Rege F."/>
            <person name="Reyes R."/>
            <person name="Rise C."/>
            <person name="Rogov P."/>
            <person name="Ross K."/>
            <person name="Ryan E."/>
            <person name="Settipalli S."/>
            <person name="Shea T."/>
            <person name="Sherpa N."/>
            <person name="Shi L."/>
            <person name="Shih D."/>
            <person name="Sparrow T."/>
            <person name="Spaulding J."/>
            <person name="Stalker J."/>
            <person name="Stange-Thomann N."/>
            <person name="Stavropoulos S."/>
            <person name="Stone C."/>
            <person name="Strader C."/>
            <person name="Tesfaye S."/>
            <person name="Thomson T."/>
            <person name="Thoulutsang Y."/>
            <person name="Thoulutsang D."/>
            <person name="Topham K."/>
            <person name="Topping I."/>
            <person name="Tsamla T."/>
            <person name="Vassiliev H."/>
            <person name="Vo A."/>
            <person name="Wangchuk T."/>
            <person name="Wangdi T."/>
            <person name="Weiand M."/>
            <person name="Wilkinson J."/>
            <person name="Wilson A."/>
            <person name="Yadav S."/>
            <person name="Young G."/>
            <person name="Yu Q."/>
            <person name="Zembek L."/>
            <person name="Zhong D."/>
            <person name="Zimmer A."/>
            <person name="Zwirko Z."/>
            <person name="Jaffe D.B."/>
            <person name="Alvarez P."/>
            <person name="Brockman W."/>
            <person name="Butler J."/>
            <person name="Chin C."/>
            <person name="Gnerre S."/>
            <person name="MacCallum I."/>
            <person name="Graves J.A."/>
            <person name="Ponting C.P."/>
            <person name="Breen M."/>
            <person name="Samollow P.B."/>
            <person name="Lander E.S."/>
            <person name="Lindblad-Toh K."/>
        </authorList>
    </citation>
    <scope>NUCLEOTIDE SEQUENCE [LARGE SCALE GENOMIC DNA]</scope>
</reference>
<keyword evidence="3 10" id="KW-0812">Transmembrane</keyword>
<dbReference type="PROSITE" id="PS50262">
    <property type="entry name" value="G_PROTEIN_RECEP_F1_2"/>
    <property type="match status" value="1"/>
</dbReference>
<feature type="domain" description="G-protein coupled receptors family 1 profile" evidence="11">
    <location>
        <begin position="53"/>
        <end position="302"/>
    </location>
</feature>
<keyword evidence="2" id="KW-0716">Sensory transduction</keyword>
<feature type="transmembrane region" description="Helical" evidence="10">
    <location>
        <begin position="209"/>
        <end position="238"/>
    </location>
</feature>
<sequence>SIPFYPPRSSKNMEVKNQTTVSEFLLLGLSEQPEQQLILFGLFLVMYLVTVVGNLFIILAIGSDLHLHSPMYFFVANLSFADMSFISTTVPKMLANIWTQSQTISFEGCLTQMHFFMTFGALDDFLLGVMAYDRYVAICQPLHYAIIMSSGICILLLAVCWFLTNSAAFLHTFLMASLTFCAENRIPHFFCDLTPLLSLSCSDTSINQLMLFIVGSIVLTAPLTLIVISYVHIISAILRIPSASGRWKAFSTCGSHLTAVSLFYGAAIGVYLCPPSTHSAGKDRIAAVLYTVVTPMLNPFIYSLRNRDMKKALVKLLKRKALSS</sequence>
<feature type="transmembrane region" description="Helical" evidence="10">
    <location>
        <begin position="71"/>
        <end position="90"/>
    </location>
</feature>
<keyword evidence="4" id="KW-0552">Olfaction</keyword>
<evidence type="ECO:0000256" key="7">
    <source>
        <dbReference type="ARBA" id="ARBA00023136"/>
    </source>
</evidence>
<comment type="subcellular location">
    <subcellularLocation>
        <location evidence="1">Membrane</location>
        <topology evidence="1">Multi-pass membrane protein</topology>
    </subcellularLocation>
</comment>
<gene>
    <name evidence="12" type="primary">LOC100017044</name>
</gene>
<dbReference type="GO" id="GO:0004930">
    <property type="term" value="F:G protein-coupled receptor activity"/>
    <property type="evidence" value="ECO:0007669"/>
    <property type="project" value="UniProtKB-KW"/>
</dbReference>
<feature type="transmembrane region" description="Helical" evidence="10">
    <location>
        <begin position="144"/>
        <end position="164"/>
    </location>
</feature>
<dbReference type="Ensembl" id="ENSMODT00000025012.2">
    <property type="protein sequence ID" value="ENSMODP00000024576.2"/>
    <property type="gene ID" value="ENSMODG00000019698.2"/>
</dbReference>
<evidence type="ECO:0000256" key="10">
    <source>
        <dbReference type="SAM" id="Phobius"/>
    </source>
</evidence>
<dbReference type="OMA" id="CAGNTIH"/>
<keyword evidence="9" id="KW-0807">Transducer</keyword>
<dbReference type="Gene3D" id="1.20.1070.10">
    <property type="entry name" value="Rhodopsin 7-helix transmembrane proteins"/>
    <property type="match status" value="1"/>
</dbReference>
<keyword evidence="6" id="KW-0297">G-protein coupled receptor</keyword>
<dbReference type="Pfam" id="PF13853">
    <property type="entry name" value="7tm_4"/>
    <property type="match status" value="1"/>
</dbReference>
<organism evidence="12 13">
    <name type="scientific">Monodelphis domestica</name>
    <name type="common">Gray short-tailed opossum</name>
    <dbReference type="NCBI Taxonomy" id="13616"/>
    <lineage>
        <taxon>Eukaryota</taxon>
        <taxon>Metazoa</taxon>
        <taxon>Chordata</taxon>
        <taxon>Craniata</taxon>
        <taxon>Vertebrata</taxon>
        <taxon>Euteleostomi</taxon>
        <taxon>Mammalia</taxon>
        <taxon>Metatheria</taxon>
        <taxon>Didelphimorphia</taxon>
        <taxon>Didelphidae</taxon>
        <taxon>Monodelphis</taxon>
    </lineage>
</organism>
<dbReference type="HOGENOM" id="CLU_012526_1_3_1"/>
<dbReference type="InterPro" id="IPR017452">
    <property type="entry name" value="GPCR_Rhodpsn_7TM"/>
</dbReference>
<dbReference type="PRINTS" id="PR00237">
    <property type="entry name" value="GPCRRHODOPSN"/>
</dbReference>
<feature type="transmembrane region" description="Helical" evidence="10">
    <location>
        <begin position="250"/>
        <end position="272"/>
    </location>
</feature>
<dbReference type="GeneTree" id="ENSGT00940000164886"/>
<dbReference type="Proteomes" id="UP000002280">
    <property type="component" value="Chromosome 1"/>
</dbReference>
<reference evidence="12" key="3">
    <citation type="submission" date="2025-09" db="UniProtKB">
        <authorList>
            <consortium name="Ensembl"/>
        </authorList>
    </citation>
    <scope>IDENTIFICATION</scope>
</reference>
<feature type="transmembrane region" description="Helical" evidence="10">
    <location>
        <begin position="284"/>
        <end position="304"/>
    </location>
</feature>
<dbReference type="STRING" id="13616.ENSMODP00000024576"/>
<dbReference type="PRINTS" id="PR00245">
    <property type="entry name" value="OLFACTORYR"/>
</dbReference>
<dbReference type="FunFam" id="1.20.1070.10:FF:000009">
    <property type="entry name" value="Olfactory receptor"/>
    <property type="match status" value="1"/>
</dbReference>
<feature type="transmembrane region" description="Helical" evidence="10">
    <location>
        <begin position="37"/>
        <end position="59"/>
    </location>
</feature>
<evidence type="ECO:0000313" key="12">
    <source>
        <dbReference type="Ensembl" id="ENSMODP00000024576.2"/>
    </source>
</evidence>
<evidence type="ECO:0000256" key="1">
    <source>
        <dbReference type="ARBA" id="ARBA00004141"/>
    </source>
</evidence>
<name>F6TCJ3_MONDO</name>
<feature type="transmembrane region" description="Helical" evidence="10">
    <location>
        <begin position="110"/>
        <end position="132"/>
    </location>
</feature>
<dbReference type="eggNOG" id="ENOG502SMIM">
    <property type="taxonomic scope" value="Eukaryota"/>
</dbReference>
<keyword evidence="13" id="KW-1185">Reference proteome</keyword>
<dbReference type="InterPro" id="IPR000276">
    <property type="entry name" value="GPCR_Rhodpsn"/>
</dbReference>
<evidence type="ECO:0000256" key="5">
    <source>
        <dbReference type="ARBA" id="ARBA00022989"/>
    </source>
</evidence>
<evidence type="ECO:0000256" key="6">
    <source>
        <dbReference type="ARBA" id="ARBA00023040"/>
    </source>
</evidence>
<proteinExistence type="predicted"/>
<evidence type="ECO:0000259" key="11">
    <source>
        <dbReference type="PROSITE" id="PS50262"/>
    </source>
</evidence>
<accession>F6TCJ3</accession>
<keyword evidence="8" id="KW-0675">Receptor</keyword>
<protein>
    <submittedName>
        <fullName evidence="12">Olfactory receptor 1N2-like</fullName>
    </submittedName>
</protein>
<dbReference type="SUPFAM" id="SSF81321">
    <property type="entry name" value="Family A G protein-coupled receptor-like"/>
    <property type="match status" value="1"/>
</dbReference>
<dbReference type="InParanoid" id="F6TCJ3"/>
<dbReference type="PANTHER" id="PTHR48001">
    <property type="entry name" value="OLFACTORY RECEPTOR"/>
    <property type="match status" value="1"/>
</dbReference>
<dbReference type="GO" id="GO:0004984">
    <property type="term" value="F:olfactory receptor activity"/>
    <property type="evidence" value="ECO:0000318"/>
    <property type="project" value="GO_Central"/>
</dbReference>
<dbReference type="AlphaFoldDB" id="F6TCJ3"/>
<evidence type="ECO:0000256" key="3">
    <source>
        <dbReference type="ARBA" id="ARBA00022692"/>
    </source>
</evidence>
<evidence type="ECO:0000256" key="9">
    <source>
        <dbReference type="ARBA" id="ARBA00023224"/>
    </source>
</evidence>
<evidence type="ECO:0000256" key="4">
    <source>
        <dbReference type="ARBA" id="ARBA00022725"/>
    </source>
</evidence>
<keyword evidence="5 10" id="KW-1133">Transmembrane helix</keyword>
<reference evidence="12" key="2">
    <citation type="submission" date="2025-08" db="UniProtKB">
        <authorList>
            <consortium name="Ensembl"/>
        </authorList>
    </citation>
    <scope>IDENTIFICATION</scope>
</reference>
<dbReference type="GO" id="GO:0007165">
    <property type="term" value="P:signal transduction"/>
    <property type="evidence" value="ECO:0000318"/>
    <property type="project" value="GO_Central"/>
</dbReference>